<keyword evidence="17" id="KW-0808">Transferase</keyword>
<evidence type="ECO:0000259" key="24">
    <source>
        <dbReference type="PROSITE" id="PS50158"/>
    </source>
</evidence>
<name>A0A8X7T4U7_9BASI</name>
<keyword evidence="5" id="KW-0645">Protease</keyword>
<dbReference type="GO" id="GO:0032196">
    <property type="term" value="P:transposition"/>
    <property type="evidence" value="ECO:0007669"/>
    <property type="project" value="UniProtKB-KW"/>
</dbReference>
<dbReference type="PROSITE" id="PS50158">
    <property type="entry name" value="ZF_CCHC"/>
    <property type="match status" value="1"/>
</dbReference>
<comment type="catalytic activity">
    <reaction evidence="21">
        <text>DNA(n) + a 2'-deoxyribonucleoside 5'-triphosphate = DNA(n+1) + diphosphate</text>
        <dbReference type="Rhea" id="RHEA:22508"/>
        <dbReference type="Rhea" id="RHEA-COMP:17339"/>
        <dbReference type="Rhea" id="RHEA-COMP:17340"/>
        <dbReference type="ChEBI" id="CHEBI:33019"/>
        <dbReference type="ChEBI" id="CHEBI:61560"/>
        <dbReference type="ChEBI" id="CHEBI:173112"/>
        <dbReference type="EC" id="2.7.7.7"/>
    </reaction>
</comment>
<dbReference type="InterPro" id="IPR012337">
    <property type="entry name" value="RNaseH-like_sf"/>
</dbReference>
<dbReference type="SUPFAM" id="SSF53098">
    <property type="entry name" value="Ribonuclease H-like"/>
    <property type="match status" value="1"/>
</dbReference>
<dbReference type="InterPro" id="IPR025724">
    <property type="entry name" value="GAG-pre-integrase_dom"/>
</dbReference>
<feature type="compositionally biased region" description="Basic and acidic residues" evidence="23">
    <location>
        <begin position="788"/>
        <end position="798"/>
    </location>
</feature>
<keyword evidence="15" id="KW-0229">DNA integration</keyword>
<feature type="region of interest" description="Disordered" evidence="23">
    <location>
        <begin position="778"/>
        <end position="798"/>
    </location>
</feature>
<reference evidence="26" key="1">
    <citation type="submission" date="2016-04" db="EMBL/GenBank/DDBJ databases">
        <authorList>
            <person name="Nguyen H.D."/>
            <person name="Samba Siva P."/>
            <person name="Cullis J."/>
            <person name="Levesque C.A."/>
            <person name="Hambleton S."/>
        </authorList>
    </citation>
    <scope>NUCLEOTIDE SEQUENCE</scope>
    <source>
        <strain evidence="26">DAOMC 236422</strain>
    </source>
</reference>
<keyword evidence="16" id="KW-0695">RNA-directed DNA polymerase</keyword>
<evidence type="ECO:0000256" key="6">
    <source>
        <dbReference type="ARBA" id="ARBA00022695"/>
    </source>
</evidence>
<dbReference type="Gene3D" id="3.30.420.10">
    <property type="entry name" value="Ribonuclease H-like superfamily/Ribonuclease H"/>
    <property type="match status" value="1"/>
</dbReference>
<evidence type="ECO:0000256" key="21">
    <source>
        <dbReference type="ARBA" id="ARBA00049244"/>
    </source>
</evidence>
<gene>
    <name evidence="26" type="ORF">A4X09_0g3840</name>
</gene>
<evidence type="ECO:0000256" key="9">
    <source>
        <dbReference type="ARBA" id="ARBA00022741"/>
    </source>
</evidence>
<proteinExistence type="predicted"/>
<dbReference type="SMART" id="SM00343">
    <property type="entry name" value="ZnF_C2HC"/>
    <property type="match status" value="1"/>
</dbReference>
<keyword evidence="3" id="KW-1188">Viral release from host cell</keyword>
<dbReference type="AlphaFoldDB" id="A0A8X7T4U7"/>
<evidence type="ECO:0000256" key="5">
    <source>
        <dbReference type="ARBA" id="ARBA00022670"/>
    </source>
</evidence>
<dbReference type="Proteomes" id="UP000078113">
    <property type="component" value="Unassembled WGS sequence"/>
</dbReference>
<keyword evidence="9" id="KW-0547">Nucleotide-binding</keyword>
<evidence type="ECO:0000256" key="8">
    <source>
        <dbReference type="ARBA" id="ARBA00022723"/>
    </source>
</evidence>
<dbReference type="InterPro" id="IPR001878">
    <property type="entry name" value="Znf_CCHC"/>
</dbReference>
<accession>A0A8X7T4U7</accession>
<comment type="caution">
    <text evidence="26">The sequence shown here is derived from an EMBL/GenBank/DDBJ whole genome shotgun (WGS) entry which is preliminary data.</text>
</comment>
<keyword evidence="10" id="KW-0255">Endonuclease</keyword>
<dbReference type="GO" id="GO:0005524">
    <property type="term" value="F:ATP binding"/>
    <property type="evidence" value="ECO:0007669"/>
    <property type="project" value="UniProtKB-KW"/>
</dbReference>
<dbReference type="EMBL" id="LWDG02000147">
    <property type="protein sequence ID" value="KAE8268514.1"/>
    <property type="molecule type" value="Genomic_DNA"/>
</dbReference>
<dbReference type="PROSITE" id="PS50994">
    <property type="entry name" value="INTEGRASE"/>
    <property type="match status" value="1"/>
</dbReference>
<dbReference type="GO" id="GO:0005634">
    <property type="term" value="C:nucleus"/>
    <property type="evidence" value="ECO:0007669"/>
    <property type="project" value="UniProtKB-ARBA"/>
</dbReference>
<evidence type="ECO:0000256" key="20">
    <source>
        <dbReference type="ARBA" id="ARBA00048173"/>
    </source>
</evidence>
<feature type="compositionally biased region" description="Basic and acidic residues" evidence="23">
    <location>
        <begin position="237"/>
        <end position="257"/>
    </location>
</feature>
<dbReference type="GO" id="GO:0006310">
    <property type="term" value="P:DNA recombination"/>
    <property type="evidence" value="ECO:0007669"/>
    <property type="project" value="UniProtKB-KW"/>
</dbReference>
<comment type="function">
    <text evidence="1">The aspartyl protease (PR) mediates the proteolytic cleavages of the Gag and Gag-Pol polyproteins after assembly of the VLP.</text>
</comment>
<evidence type="ECO:0000256" key="3">
    <source>
        <dbReference type="ARBA" id="ARBA00022612"/>
    </source>
</evidence>
<evidence type="ECO:0000256" key="18">
    <source>
        <dbReference type="ARBA" id="ARBA00023113"/>
    </source>
</evidence>
<keyword evidence="22" id="KW-0863">Zinc-finger</keyword>
<keyword evidence="12" id="KW-0067">ATP-binding</keyword>
<organism evidence="26 27">
    <name type="scientific">Tilletia walkeri</name>
    <dbReference type="NCBI Taxonomy" id="117179"/>
    <lineage>
        <taxon>Eukaryota</taxon>
        <taxon>Fungi</taxon>
        <taxon>Dikarya</taxon>
        <taxon>Basidiomycota</taxon>
        <taxon>Ustilaginomycotina</taxon>
        <taxon>Exobasidiomycetes</taxon>
        <taxon>Tilletiales</taxon>
        <taxon>Tilletiaceae</taxon>
        <taxon>Tilletia</taxon>
    </lineage>
</organism>
<keyword evidence="19" id="KW-0233">DNA recombination</keyword>
<dbReference type="PANTHER" id="PTHR42648:SF11">
    <property type="entry name" value="TRANSPOSON TY4-P GAG-POL POLYPROTEIN"/>
    <property type="match status" value="1"/>
</dbReference>
<evidence type="ECO:0000256" key="22">
    <source>
        <dbReference type="PROSITE-ProRule" id="PRU00047"/>
    </source>
</evidence>
<evidence type="ECO:0000256" key="1">
    <source>
        <dbReference type="ARBA" id="ARBA00002180"/>
    </source>
</evidence>
<evidence type="ECO:0000313" key="27">
    <source>
        <dbReference type="Proteomes" id="UP000078113"/>
    </source>
</evidence>
<evidence type="ECO:0000313" key="26">
    <source>
        <dbReference type="EMBL" id="KAE8268514.1"/>
    </source>
</evidence>
<evidence type="ECO:0000256" key="17">
    <source>
        <dbReference type="ARBA" id="ARBA00022932"/>
    </source>
</evidence>
<dbReference type="Gene3D" id="4.10.60.10">
    <property type="entry name" value="Zinc finger, CCHC-type"/>
    <property type="match status" value="1"/>
</dbReference>
<evidence type="ECO:0000256" key="16">
    <source>
        <dbReference type="ARBA" id="ARBA00022918"/>
    </source>
</evidence>
<evidence type="ECO:0000256" key="14">
    <source>
        <dbReference type="ARBA" id="ARBA00022884"/>
    </source>
</evidence>
<dbReference type="InterPro" id="IPR036397">
    <property type="entry name" value="RNaseH_sf"/>
</dbReference>
<dbReference type="GO" id="GO:0008233">
    <property type="term" value="F:peptidase activity"/>
    <property type="evidence" value="ECO:0007669"/>
    <property type="project" value="UniProtKB-KW"/>
</dbReference>
<dbReference type="GO" id="GO:0003723">
    <property type="term" value="F:RNA binding"/>
    <property type="evidence" value="ECO:0007669"/>
    <property type="project" value="UniProtKB-KW"/>
</dbReference>
<reference evidence="26" key="2">
    <citation type="journal article" date="2019" name="IMA Fungus">
        <title>Genome sequencing and comparison of five Tilletia species to identify candidate genes for the detection of regulated species infecting wheat.</title>
        <authorList>
            <person name="Nguyen H.D.T."/>
            <person name="Sultana T."/>
            <person name="Kesanakurti P."/>
            <person name="Hambleton S."/>
        </authorList>
    </citation>
    <scope>NUCLEOTIDE SEQUENCE</scope>
    <source>
        <strain evidence="26">DAOMC 236422</strain>
    </source>
</reference>
<evidence type="ECO:0000256" key="11">
    <source>
        <dbReference type="ARBA" id="ARBA00022801"/>
    </source>
</evidence>
<evidence type="ECO:0000256" key="23">
    <source>
        <dbReference type="SAM" id="MobiDB-lite"/>
    </source>
</evidence>
<dbReference type="GO" id="GO:0003964">
    <property type="term" value="F:RNA-directed DNA polymerase activity"/>
    <property type="evidence" value="ECO:0007669"/>
    <property type="project" value="UniProtKB-KW"/>
</dbReference>
<evidence type="ECO:0000256" key="7">
    <source>
        <dbReference type="ARBA" id="ARBA00022722"/>
    </source>
</evidence>
<feature type="domain" description="Integrase catalytic" evidence="25">
    <location>
        <begin position="526"/>
        <end position="698"/>
    </location>
</feature>
<sequence>MSSNTESTALFKVPTLTGLDDFFQWKSALTDSLLMLGALDIVEGTEPQPVAIKIEDGGNTEDKKDFKSWVERDCKAMAIMRRTISDALKVDIEDCRSAKEIWDRLGGLHDLTAPEHRAEVKCELLNHFLLEGTDLKTHLEGFLKLLLKASGAGIRYSNEDKSLMFLDTLPTSFDMLKFQWRMMPVHQKTFVELRRQYNLEGAQRARTQARSTAAVMMAAKNGVNKPFHNNNKFRQATHPERKSSEHGNGKKQERDTSRMRCFRCKELGHMKRDCPQREHNGQRRTQDTYQGHTHLVAPTGPFIGLSCGVTVDPAEEATVATGVAQENTVWIIDSGATHHIVSDVSILTGTLELHSPLQFGLATREGSMTSKVSGSVDIKTRDGKNIILTDVHHVGEARVNLLSAPVLIRKGWTVSLKHKESFLRNGELTLPVEERQGLFYIELPVADVEVQDHQPLIALTQAEKRAASLTEWHERLGHISMTFIKNMARNGTIQGLEVGQGIVNSFCSTCQKAKSSKSSFNQTTLRGTSPLDLVVSDVAGPFQESASGNKYYATLIDDFLGLTLAKGVPAKSMVAQTLIGWINLLENLLATRVHVLRTDGGGEYTSKAFESWLAGKGIVHQITPPYTPQHNGIAERKNRTIKEMVSAMMIDSGVPSAYWDWAVQYSIIIQLTLTVRDGVSGWERLYKRKPDLAKLQPFGCNVWVHSAAETRIKSDFTTPKSFRGLYLGLTFEGGAAVLVKETGRIIVSREITFEPKNKSARITELEHTIHTRSAAVPGTRNTNQVDVDEAHLKSSIED</sequence>
<dbReference type="GO" id="GO:0006508">
    <property type="term" value="P:proteolysis"/>
    <property type="evidence" value="ECO:0007669"/>
    <property type="project" value="UniProtKB-KW"/>
</dbReference>
<keyword evidence="2" id="KW-0815">Transposition</keyword>
<protein>
    <submittedName>
        <fullName evidence="26">Uncharacterized protein</fullName>
    </submittedName>
</protein>
<dbReference type="Pfam" id="PF22936">
    <property type="entry name" value="Pol_BBD"/>
    <property type="match status" value="1"/>
</dbReference>
<dbReference type="PANTHER" id="PTHR42648">
    <property type="entry name" value="TRANSPOSASE, PUTATIVE-RELATED"/>
    <property type="match status" value="1"/>
</dbReference>
<dbReference type="GO" id="GO:0008270">
    <property type="term" value="F:zinc ion binding"/>
    <property type="evidence" value="ECO:0007669"/>
    <property type="project" value="UniProtKB-KW"/>
</dbReference>
<evidence type="ECO:0000256" key="4">
    <source>
        <dbReference type="ARBA" id="ARBA00022664"/>
    </source>
</evidence>
<dbReference type="GO" id="GO:0003887">
    <property type="term" value="F:DNA-directed DNA polymerase activity"/>
    <property type="evidence" value="ECO:0007669"/>
    <property type="project" value="UniProtKB-KW"/>
</dbReference>
<evidence type="ECO:0000256" key="15">
    <source>
        <dbReference type="ARBA" id="ARBA00022908"/>
    </source>
</evidence>
<dbReference type="Pfam" id="PF13976">
    <property type="entry name" value="gag_pre-integrs"/>
    <property type="match status" value="1"/>
</dbReference>
<feature type="domain" description="CCHC-type" evidence="24">
    <location>
        <begin position="260"/>
        <end position="276"/>
    </location>
</feature>
<keyword evidence="13" id="KW-0460">Magnesium</keyword>
<comment type="catalytic activity">
    <reaction evidence="20">
        <text>DNA(n) + a 2'-deoxyribonucleoside 5'-triphosphate = DNA(n+1) + diphosphate</text>
        <dbReference type="Rhea" id="RHEA:22508"/>
        <dbReference type="Rhea" id="RHEA-COMP:17339"/>
        <dbReference type="Rhea" id="RHEA-COMP:17340"/>
        <dbReference type="ChEBI" id="CHEBI:33019"/>
        <dbReference type="ChEBI" id="CHEBI:61560"/>
        <dbReference type="ChEBI" id="CHEBI:173112"/>
        <dbReference type="EC" id="2.7.7.49"/>
    </reaction>
</comment>
<keyword evidence="22" id="KW-0862">Zinc</keyword>
<keyword evidence="18" id="KW-0917">Virion maturation</keyword>
<dbReference type="GO" id="GO:0015074">
    <property type="term" value="P:DNA integration"/>
    <property type="evidence" value="ECO:0007669"/>
    <property type="project" value="UniProtKB-KW"/>
</dbReference>
<evidence type="ECO:0000256" key="19">
    <source>
        <dbReference type="ARBA" id="ARBA00023172"/>
    </source>
</evidence>
<dbReference type="InterPro" id="IPR039537">
    <property type="entry name" value="Retrotran_Ty1/copia-like"/>
</dbReference>
<dbReference type="InterPro" id="IPR036875">
    <property type="entry name" value="Znf_CCHC_sf"/>
</dbReference>
<evidence type="ECO:0000256" key="2">
    <source>
        <dbReference type="ARBA" id="ARBA00022578"/>
    </source>
</evidence>
<evidence type="ECO:0000259" key="25">
    <source>
        <dbReference type="PROSITE" id="PS50994"/>
    </source>
</evidence>
<keyword evidence="6" id="KW-0548">Nucleotidyltransferase</keyword>
<evidence type="ECO:0000256" key="10">
    <source>
        <dbReference type="ARBA" id="ARBA00022759"/>
    </source>
</evidence>
<keyword evidence="4" id="KW-0507">mRNA processing</keyword>
<keyword evidence="17" id="KW-0239">DNA-directed DNA polymerase</keyword>
<keyword evidence="14" id="KW-0694">RNA-binding</keyword>
<keyword evidence="8" id="KW-0479">Metal-binding</keyword>
<feature type="region of interest" description="Disordered" evidence="23">
    <location>
        <begin position="223"/>
        <end position="257"/>
    </location>
</feature>
<keyword evidence="11" id="KW-0378">Hydrolase</keyword>
<keyword evidence="27" id="KW-1185">Reference proteome</keyword>
<dbReference type="InterPro" id="IPR054722">
    <property type="entry name" value="PolX-like_BBD"/>
</dbReference>
<dbReference type="InterPro" id="IPR001584">
    <property type="entry name" value="Integrase_cat-core"/>
</dbReference>
<dbReference type="GO" id="GO:0006397">
    <property type="term" value="P:mRNA processing"/>
    <property type="evidence" value="ECO:0007669"/>
    <property type="project" value="UniProtKB-KW"/>
</dbReference>
<evidence type="ECO:0000256" key="13">
    <source>
        <dbReference type="ARBA" id="ARBA00022842"/>
    </source>
</evidence>
<keyword evidence="7" id="KW-0540">Nuclease</keyword>
<dbReference type="Pfam" id="PF00098">
    <property type="entry name" value="zf-CCHC"/>
    <property type="match status" value="1"/>
</dbReference>
<dbReference type="GO" id="GO:0004519">
    <property type="term" value="F:endonuclease activity"/>
    <property type="evidence" value="ECO:0007669"/>
    <property type="project" value="UniProtKB-KW"/>
</dbReference>
<dbReference type="Pfam" id="PF14223">
    <property type="entry name" value="Retrotran_gag_2"/>
    <property type="match status" value="1"/>
</dbReference>
<evidence type="ECO:0000256" key="12">
    <source>
        <dbReference type="ARBA" id="ARBA00022840"/>
    </source>
</evidence>
<dbReference type="SUPFAM" id="SSF57756">
    <property type="entry name" value="Retrovirus zinc finger-like domains"/>
    <property type="match status" value="1"/>
</dbReference>